<dbReference type="PANTHER" id="PTHR11963:SF23">
    <property type="entry name" value="CYTOSOL AMINOPEPTIDASE"/>
    <property type="match status" value="1"/>
</dbReference>
<dbReference type="PRINTS" id="PR00481">
    <property type="entry name" value="LAMNOPPTDASE"/>
</dbReference>
<evidence type="ECO:0000313" key="11">
    <source>
        <dbReference type="Proteomes" id="UP000249865"/>
    </source>
</evidence>
<keyword evidence="11" id="KW-1185">Reference proteome</keyword>
<feature type="domain" description="Cytosol aminopeptidase" evidence="9">
    <location>
        <begin position="312"/>
        <end position="319"/>
    </location>
</feature>
<dbReference type="KEGG" id="mclo:DK849_00770"/>
<evidence type="ECO:0000256" key="1">
    <source>
        <dbReference type="ARBA" id="ARBA00009528"/>
    </source>
</evidence>
<reference evidence="11" key="1">
    <citation type="submission" date="2018-06" db="EMBL/GenBank/DDBJ databases">
        <title>Complete genome sequences of Mycoplasma anatis, M. anseris and M. cloacale type strains.</title>
        <authorList>
            <person name="Grozner D."/>
            <person name="Forro B."/>
            <person name="Sulyok K.M."/>
            <person name="Marton S."/>
            <person name="Kreizinger Z."/>
            <person name="Banyai K."/>
            <person name="Gyuranecz M."/>
        </authorList>
    </citation>
    <scope>NUCLEOTIDE SEQUENCE [LARGE SCALE GENOMIC DNA]</scope>
    <source>
        <strain evidence="11">NCTC 10199</strain>
    </source>
</reference>
<evidence type="ECO:0000259" key="9">
    <source>
        <dbReference type="PROSITE" id="PS00631"/>
    </source>
</evidence>
<evidence type="ECO:0000256" key="6">
    <source>
        <dbReference type="ARBA" id="ARBA00049972"/>
    </source>
</evidence>
<comment type="function">
    <text evidence="6">Presumably involved in the processing and regular turnover of intracellular proteins. Catalyzes the removal of unsubstituted N-terminal amino acids from various peptides.</text>
</comment>
<dbReference type="GO" id="GO:0006508">
    <property type="term" value="P:proteolysis"/>
    <property type="evidence" value="ECO:0007669"/>
    <property type="project" value="UniProtKB-KW"/>
</dbReference>
<dbReference type="GO" id="GO:0005737">
    <property type="term" value="C:cytoplasm"/>
    <property type="evidence" value="ECO:0007669"/>
    <property type="project" value="InterPro"/>
</dbReference>
<accession>A0A2Z4LMB0</accession>
<name>A0A2Z4LMB0_9BACT</name>
<dbReference type="InterPro" id="IPR011356">
    <property type="entry name" value="Leucine_aapep/pepB"/>
</dbReference>
<dbReference type="InterPro" id="IPR000819">
    <property type="entry name" value="Peptidase_M17_C"/>
</dbReference>
<dbReference type="OrthoDB" id="9809354at2"/>
<dbReference type="SUPFAM" id="SSF53187">
    <property type="entry name" value="Zn-dependent exopeptidases"/>
    <property type="match status" value="1"/>
</dbReference>
<comment type="similarity">
    <text evidence="1">Belongs to the peptidase M17 family.</text>
</comment>
<evidence type="ECO:0000256" key="7">
    <source>
        <dbReference type="ARBA" id="ARBA00050021"/>
    </source>
</evidence>
<dbReference type="PROSITE" id="PS00631">
    <property type="entry name" value="CYTOSOL_AP"/>
    <property type="match status" value="1"/>
</dbReference>
<evidence type="ECO:0000256" key="3">
    <source>
        <dbReference type="ARBA" id="ARBA00022670"/>
    </source>
</evidence>
<protein>
    <recommendedName>
        <fullName evidence="7">Probable cytosol aminopeptidase</fullName>
    </recommendedName>
    <alternativeName>
        <fullName evidence="8">Leucine aminopeptidase</fullName>
    </alternativeName>
    <alternativeName>
        <fullName evidence="5">Leucyl aminopeptidase</fullName>
    </alternativeName>
</protein>
<dbReference type="EMBL" id="CP030103">
    <property type="protein sequence ID" value="AWX42618.1"/>
    <property type="molecule type" value="Genomic_DNA"/>
</dbReference>
<dbReference type="GO" id="GO:0030145">
    <property type="term" value="F:manganese ion binding"/>
    <property type="evidence" value="ECO:0007669"/>
    <property type="project" value="InterPro"/>
</dbReference>
<dbReference type="Pfam" id="PF00883">
    <property type="entry name" value="Peptidase_M17"/>
    <property type="match status" value="1"/>
</dbReference>
<dbReference type="CDD" id="cd00433">
    <property type="entry name" value="Peptidase_M17"/>
    <property type="match status" value="1"/>
</dbReference>
<organism evidence="10 11">
    <name type="scientific">Metamycoplasma cloacale</name>
    <dbReference type="NCBI Taxonomy" id="92401"/>
    <lineage>
        <taxon>Bacteria</taxon>
        <taxon>Bacillati</taxon>
        <taxon>Mycoplasmatota</taxon>
        <taxon>Mycoplasmoidales</taxon>
        <taxon>Metamycoplasmataceae</taxon>
        <taxon>Metamycoplasma</taxon>
    </lineage>
</organism>
<dbReference type="RefSeq" id="WP_029330029.1">
    <property type="nucleotide sequence ID" value="NZ_CP030103.1"/>
</dbReference>
<keyword evidence="3" id="KW-0645">Protease</keyword>
<keyword evidence="4" id="KW-0378">Hydrolase</keyword>
<evidence type="ECO:0000256" key="8">
    <source>
        <dbReference type="ARBA" id="ARBA00050061"/>
    </source>
</evidence>
<keyword evidence="2 10" id="KW-0031">Aminopeptidase</keyword>
<evidence type="ECO:0000256" key="2">
    <source>
        <dbReference type="ARBA" id="ARBA00022438"/>
    </source>
</evidence>
<dbReference type="Gene3D" id="3.40.630.10">
    <property type="entry name" value="Zn peptidases"/>
    <property type="match status" value="1"/>
</dbReference>
<evidence type="ECO:0000313" key="10">
    <source>
        <dbReference type="EMBL" id="AWX42618.1"/>
    </source>
</evidence>
<proteinExistence type="inferred from homology"/>
<gene>
    <name evidence="10" type="ORF">DK849_00770</name>
</gene>
<sequence>MELIKYLETTRSEKTLLKGIYKDQKLPQNLIKKVNAITEYLDENTAYVYLGEKKDVDWDSIYELAKSLAENAARDYQIDVASFVPGCMCIKGTLDAFVKGINFTNANLYNKKTFTKKVNKNQLSLLIEKPSQEVQDAFNKALILIDAQNFARNLGVTAPNDLNSEQLADIVAKDFKQYTNLKVTVLKKKDIQKLNMGLLLSVNRGSVYEPRVVIIEYNGDPTTTEKTVMIGKGITFDSGGYSLKPSKFMLGMKYDMSGSAIVAATMKAIAQLKPKKNISAIMCITDNRINGDASLPDSVWTSMSGKTVEINNTDAEGRLVMADGLYYGATKLNATRLIDVATLTGAMVMALGDTYTGVWATSDQAWEEISRAAKTQHELIWRMPFDEEYELNIKNSVVADMKNTDLSGMAGSCSAAMFLKEFTNDVEYIHLDIAGTNDIDEKPMFAMVKTLIELGIQK</sequence>
<dbReference type="PANTHER" id="PTHR11963">
    <property type="entry name" value="LEUCINE AMINOPEPTIDASE-RELATED"/>
    <property type="match status" value="1"/>
</dbReference>
<dbReference type="GO" id="GO:0070006">
    <property type="term" value="F:metalloaminopeptidase activity"/>
    <property type="evidence" value="ECO:0007669"/>
    <property type="project" value="InterPro"/>
</dbReference>
<evidence type="ECO:0000256" key="5">
    <source>
        <dbReference type="ARBA" id="ARBA00033172"/>
    </source>
</evidence>
<dbReference type="Proteomes" id="UP000249865">
    <property type="component" value="Chromosome"/>
</dbReference>
<dbReference type="AlphaFoldDB" id="A0A2Z4LMB0"/>
<evidence type="ECO:0000256" key="4">
    <source>
        <dbReference type="ARBA" id="ARBA00022801"/>
    </source>
</evidence>